<dbReference type="STRING" id="981384.GCA_000192475_01544"/>
<gene>
    <name evidence="2" type="ORF">CLV75_2270</name>
</gene>
<dbReference type="Proteomes" id="UP000271700">
    <property type="component" value="Unassembled WGS sequence"/>
</dbReference>
<dbReference type="InterPro" id="IPR001660">
    <property type="entry name" value="SAM"/>
</dbReference>
<feature type="domain" description="SAM" evidence="1">
    <location>
        <begin position="1"/>
        <end position="50"/>
    </location>
</feature>
<evidence type="ECO:0000313" key="3">
    <source>
        <dbReference type="Proteomes" id="UP000271700"/>
    </source>
</evidence>
<dbReference type="Pfam" id="PF00536">
    <property type="entry name" value="SAM_1"/>
    <property type="match status" value="1"/>
</dbReference>
<name>A0A497ZJJ9_9RHOB</name>
<organism evidence="2 3">
    <name type="scientific">Ruegeria conchae</name>
    <dbReference type="NCBI Taxonomy" id="981384"/>
    <lineage>
        <taxon>Bacteria</taxon>
        <taxon>Pseudomonadati</taxon>
        <taxon>Pseudomonadota</taxon>
        <taxon>Alphaproteobacteria</taxon>
        <taxon>Rhodobacterales</taxon>
        <taxon>Roseobacteraceae</taxon>
        <taxon>Ruegeria</taxon>
    </lineage>
</organism>
<evidence type="ECO:0000259" key="1">
    <source>
        <dbReference type="PROSITE" id="PS50105"/>
    </source>
</evidence>
<dbReference type="InterPro" id="IPR013761">
    <property type="entry name" value="SAM/pointed_sf"/>
</dbReference>
<reference evidence="2 3" key="1">
    <citation type="submission" date="2018-10" db="EMBL/GenBank/DDBJ databases">
        <title>Genomic Encyclopedia of Archaeal and Bacterial Type Strains, Phase II (KMG-II): from individual species to whole genera.</title>
        <authorList>
            <person name="Goeker M."/>
        </authorList>
    </citation>
    <scope>NUCLEOTIDE SEQUENCE [LARGE SCALE GENOMIC DNA]</scope>
    <source>
        <strain evidence="2 3">DSM 29317</strain>
    </source>
</reference>
<protein>
    <submittedName>
        <fullName evidence="2">SAM (Sterile alpha motif) domain-containing protein</fullName>
    </submittedName>
</protein>
<proteinExistence type="predicted"/>
<sequence>MPDVASWLAEFGLEKYAKDFDGVEIDFETLPELTEKDLVELGSPIVPKRKVWAVIQRLSGGLKEQNPLGWNTLDRLVRLKTPIICMELARTQFCTRRERCCRGAGRATLLLLRDERDDQRPTSATRRAFRTGVLA</sequence>
<dbReference type="PROSITE" id="PS50105">
    <property type="entry name" value="SAM_DOMAIN"/>
    <property type="match status" value="1"/>
</dbReference>
<dbReference type="Gene3D" id="1.10.150.50">
    <property type="entry name" value="Transcription Factor, Ets-1"/>
    <property type="match status" value="1"/>
</dbReference>
<comment type="caution">
    <text evidence="2">The sequence shown here is derived from an EMBL/GenBank/DDBJ whole genome shotgun (WGS) entry which is preliminary data.</text>
</comment>
<dbReference type="CDD" id="cd09487">
    <property type="entry name" value="SAM_superfamily"/>
    <property type="match status" value="1"/>
</dbReference>
<dbReference type="EMBL" id="RCCT01000003">
    <property type="protein sequence ID" value="RLK07163.1"/>
    <property type="molecule type" value="Genomic_DNA"/>
</dbReference>
<evidence type="ECO:0000313" key="2">
    <source>
        <dbReference type="EMBL" id="RLK07163.1"/>
    </source>
</evidence>
<dbReference type="SUPFAM" id="SSF47769">
    <property type="entry name" value="SAM/Pointed domain"/>
    <property type="match status" value="1"/>
</dbReference>
<accession>A0A497ZJJ9</accession>
<dbReference type="AlphaFoldDB" id="A0A497ZJJ9"/>
<dbReference type="RefSeq" id="WP_010442409.1">
    <property type="nucleotide sequence ID" value="NZ_AEYW01000014.1"/>
</dbReference>
<keyword evidence="3" id="KW-1185">Reference proteome</keyword>